<dbReference type="Proteomes" id="UP000824123">
    <property type="component" value="Unassembled WGS sequence"/>
</dbReference>
<evidence type="ECO:0000313" key="3">
    <source>
        <dbReference type="Proteomes" id="UP000824123"/>
    </source>
</evidence>
<dbReference type="InterPro" id="IPR052712">
    <property type="entry name" value="Acid_resist_chaperone_HdeD"/>
</dbReference>
<feature type="transmembrane region" description="Helical" evidence="1">
    <location>
        <begin position="123"/>
        <end position="147"/>
    </location>
</feature>
<dbReference type="Pfam" id="PF03729">
    <property type="entry name" value="DUF308"/>
    <property type="match status" value="2"/>
</dbReference>
<organism evidence="2 3">
    <name type="scientific">Candidatus Fimadaptatus faecigallinarum</name>
    <dbReference type="NCBI Taxonomy" id="2840814"/>
    <lineage>
        <taxon>Bacteria</taxon>
        <taxon>Bacillati</taxon>
        <taxon>Bacillota</taxon>
        <taxon>Clostridia</taxon>
        <taxon>Eubacteriales</taxon>
        <taxon>Candidatus Fimadaptatus</taxon>
    </lineage>
</organism>
<comment type="caution">
    <text evidence="2">The sequence shown here is derived from an EMBL/GenBank/DDBJ whole genome shotgun (WGS) entry which is preliminary data.</text>
</comment>
<evidence type="ECO:0000256" key="1">
    <source>
        <dbReference type="SAM" id="Phobius"/>
    </source>
</evidence>
<feature type="transmembrane region" description="Helical" evidence="1">
    <location>
        <begin position="153"/>
        <end position="173"/>
    </location>
</feature>
<keyword evidence="1" id="KW-1133">Transmembrane helix</keyword>
<dbReference type="AlphaFoldDB" id="A0A9D1LT98"/>
<feature type="transmembrane region" description="Helical" evidence="1">
    <location>
        <begin position="33"/>
        <end position="56"/>
    </location>
</feature>
<dbReference type="PANTHER" id="PTHR34989">
    <property type="entry name" value="PROTEIN HDED"/>
    <property type="match status" value="1"/>
</dbReference>
<name>A0A9D1LT98_9FIRM</name>
<protein>
    <submittedName>
        <fullName evidence="2">DUF308 domain-containing protein</fullName>
    </submittedName>
</protein>
<dbReference type="InterPro" id="IPR005325">
    <property type="entry name" value="DUF308_memb"/>
</dbReference>
<reference evidence="2" key="1">
    <citation type="submission" date="2020-10" db="EMBL/GenBank/DDBJ databases">
        <authorList>
            <person name="Gilroy R."/>
        </authorList>
    </citation>
    <scope>NUCLEOTIDE SEQUENCE</scope>
    <source>
        <strain evidence="2">ChiSxjej2B14-8506</strain>
    </source>
</reference>
<accession>A0A9D1LT98</accession>
<reference evidence="2" key="2">
    <citation type="journal article" date="2021" name="PeerJ">
        <title>Extensive microbial diversity within the chicken gut microbiome revealed by metagenomics and culture.</title>
        <authorList>
            <person name="Gilroy R."/>
            <person name="Ravi A."/>
            <person name="Getino M."/>
            <person name="Pursley I."/>
            <person name="Horton D.L."/>
            <person name="Alikhan N.F."/>
            <person name="Baker D."/>
            <person name="Gharbi K."/>
            <person name="Hall N."/>
            <person name="Watson M."/>
            <person name="Adriaenssens E.M."/>
            <person name="Foster-Nyarko E."/>
            <person name="Jarju S."/>
            <person name="Secka A."/>
            <person name="Antonio M."/>
            <person name="Oren A."/>
            <person name="Chaudhuri R.R."/>
            <person name="La Ragione R."/>
            <person name="Hildebrand F."/>
            <person name="Pallen M.J."/>
        </authorList>
    </citation>
    <scope>NUCLEOTIDE SEQUENCE</scope>
    <source>
        <strain evidence="2">ChiSxjej2B14-8506</strain>
    </source>
</reference>
<dbReference type="GO" id="GO:0005886">
    <property type="term" value="C:plasma membrane"/>
    <property type="evidence" value="ECO:0007669"/>
    <property type="project" value="TreeGrafter"/>
</dbReference>
<feature type="transmembrane region" description="Helical" evidence="1">
    <location>
        <begin position="92"/>
        <end position="111"/>
    </location>
</feature>
<keyword evidence="1" id="KW-0472">Membrane</keyword>
<dbReference type="EMBL" id="DVNK01000063">
    <property type="protein sequence ID" value="HIU47654.1"/>
    <property type="molecule type" value="Genomic_DNA"/>
</dbReference>
<keyword evidence="1" id="KW-0812">Transmembrane</keyword>
<evidence type="ECO:0000313" key="2">
    <source>
        <dbReference type="EMBL" id="HIU47654.1"/>
    </source>
</evidence>
<gene>
    <name evidence="2" type="ORF">IAC59_10430</name>
</gene>
<proteinExistence type="predicted"/>
<sequence>MRRRSGFGWLELVTGILLIILGIWAFANPGRALTGMVFAYGIAAIIMGVVDIVMYIEVERYTGFGPMISLISGILSVMSGMVLLVYPSAATIALTFLFPLWFIAHCISKLSQINYVRYTAGDAMYYITLIINVIGLVLGFMMLLSPVFTLSAIRYFACIYLVLLGVDSIMTAFSRMGMPR</sequence>
<dbReference type="PANTHER" id="PTHR34989:SF1">
    <property type="entry name" value="PROTEIN HDED"/>
    <property type="match status" value="1"/>
</dbReference>
<feature type="transmembrane region" description="Helical" evidence="1">
    <location>
        <begin position="7"/>
        <end position="27"/>
    </location>
</feature>